<dbReference type="InterPro" id="IPR001387">
    <property type="entry name" value="Cro/C1-type_HTH"/>
</dbReference>
<keyword evidence="2" id="KW-0238">DNA-binding</keyword>
<dbReference type="SUPFAM" id="SSF47413">
    <property type="entry name" value="lambda repressor-like DNA-binding domains"/>
    <property type="match status" value="2"/>
</dbReference>
<evidence type="ECO:0000313" key="6">
    <source>
        <dbReference type="Proteomes" id="UP001595791"/>
    </source>
</evidence>
<feature type="domain" description="HTH cro/C1-type" evidence="4">
    <location>
        <begin position="89"/>
        <end position="143"/>
    </location>
</feature>
<dbReference type="RefSeq" id="WP_378160734.1">
    <property type="nucleotide sequence ID" value="NZ_JBHSBU010000001.1"/>
</dbReference>
<evidence type="ECO:0000256" key="2">
    <source>
        <dbReference type="ARBA" id="ARBA00023125"/>
    </source>
</evidence>
<dbReference type="EMBL" id="JBHSBU010000001">
    <property type="protein sequence ID" value="MFC4158258.1"/>
    <property type="molecule type" value="Genomic_DNA"/>
</dbReference>
<proteinExistence type="predicted"/>
<name>A0ABV8MMD1_9NEIS</name>
<organism evidence="5 6">
    <name type="scientific">Chitinimonas lacunae</name>
    <dbReference type="NCBI Taxonomy" id="1963018"/>
    <lineage>
        <taxon>Bacteria</taxon>
        <taxon>Pseudomonadati</taxon>
        <taxon>Pseudomonadota</taxon>
        <taxon>Betaproteobacteria</taxon>
        <taxon>Neisseriales</taxon>
        <taxon>Chitinibacteraceae</taxon>
        <taxon>Chitinimonas</taxon>
    </lineage>
</organism>
<keyword evidence="1" id="KW-0805">Transcription regulation</keyword>
<comment type="caution">
    <text evidence="5">The sequence shown here is derived from an EMBL/GenBank/DDBJ whole genome shotgun (WGS) entry which is preliminary data.</text>
</comment>
<reference evidence="6" key="1">
    <citation type="journal article" date="2019" name="Int. J. Syst. Evol. Microbiol.">
        <title>The Global Catalogue of Microorganisms (GCM) 10K type strain sequencing project: providing services to taxonomists for standard genome sequencing and annotation.</title>
        <authorList>
            <consortium name="The Broad Institute Genomics Platform"/>
            <consortium name="The Broad Institute Genome Sequencing Center for Infectious Disease"/>
            <person name="Wu L."/>
            <person name="Ma J."/>
        </authorList>
    </citation>
    <scope>NUCLEOTIDE SEQUENCE [LARGE SCALE GENOMIC DNA]</scope>
    <source>
        <strain evidence="6">LMG 29894</strain>
    </source>
</reference>
<keyword evidence="6" id="KW-1185">Reference proteome</keyword>
<dbReference type="Proteomes" id="UP001595791">
    <property type="component" value="Unassembled WGS sequence"/>
</dbReference>
<evidence type="ECO:0000259" key="4">
    <source>
        <dbReference type="PROSITE" id="PS50943"/>
    </source>
</evidence>
<evidence type="ECO:0000313" key="5">
    <source>
        <dbReference type="EMBL" id="MFC4158258.1"/>
    </source>
</evidence>
<dbReference type="Gene3D" id="1.10.260.40">
    <property type="entry name" value="lambda repressor-like DNA-binding domains"/>
    <property type="match status" value="2"/>
</dbReference>
<protein>
    <submittedName>
        <fullName evidence="5">Helix-turn-helix domain-containing protein</fullName>
    </submittedName>
</protein>
<dbReference type="PANTHER" id="PTHR40661:SF3">
    <property type="entry name" value="FELS-1 PROPHAGE TRANSCRIPTIONAL REGULATOR"/>
    <property type="match status" value="1"/>
</dbReference>
<keyword evidence="3" id="KW-0804">Transcription</keyword>
<evidence type="ECO:0000256" key="1">
    <source>
        <dbReference type="ARBA" id="ARBA00023015"/>
    </source>
</evidence>
<dbReference type="InterPro" id="IPR010982">
    <property type="entry name" value="Lambda_DNA-bd_dom_sf"/>
</dbReference>
<evidence type="ECO:0000256" key="3">
    <source>
        <dbReference type="ARBA" id="ARBA00023163"/>
    </source>
</evidence>
<dbReference type="PANTHER" id="PTHR40661">
    <property type="match status" value="1"/>
</dbReference>
<gene>
    <name evidence="5" type="ORF">ACFOW7_02685</name>
</gene>
<sequence>MRALSDRISLALKHAGMSQSELARAISIKSPSVNAWLNGRTKSIDGENLIRAAAALKVDATWLATGAGAGPVEQDENYGVGTSSVCERLDEALQNAGITQAELARHLGVTRSTVSYWISGRTRVPAERIDEVAQILHCDPVWLLSGKEANHATLNLPATVEAAPPAIDIQQIVAALLALPPTRQAEAARYIRYLAEQK</sequence>
<feature type="domain" description="HTH cro/C1-type" evidence="4">
    <location>
        <begin position="8"/>
        <end position="63"/>
    </location>
</feature>
<dbReference type="SMART" id="SM00530">
    <property type="entry name" value="HTH_XRE"/>
    <property type="match status" value="2"/>
</dbReference>
<dbReference type="CDD" id="cd00093">
    <property type="entry name" value="HTH_XRE"/>
    <property type="match status" value="2"/>
</dbReference>
<dbReference type="Pfam" id="PF01381">
    <property type="entry name" value="HTH_3"/>
    <property type="match status" value="2"/>
</dbReference>
<dbReference type="PROSITE" id="PS50943">
    <property type="entry name" value="HTH_CROC1"/>
    <property type="match status" value="2"/>
</dbReference>
<accession>A0ABV8MMD1</accession>